<dbReference type="SUPFAM" id="SSF109915">
    <property type="entry name" value="Hypothetical protein YhaI"/>
    <property type="match status" value="1"/>
</dbReference>
<comment type="caution">
    <text evidence="2">The sequence shown here is derived from an EMBL/GenBank/DDBJ whole genome shotgun (WGS) entry which is preliminary data.</text>
</comment>
<reference evidence="2 3" key="1">
    <citation type="submission" date="2014-12" db="EMBL/GenBank/DDBJ databases">
        <title>Draft Genome Sequences of Five Spore-Forming Food Isolates of Bacillus pumilus.</title>
        <authorList>
            <person name="de Jong A."/>
            <person name="van Heel A.J."/>
            <person name="Montalban-Lopez M."/>
            <person name="Krawczyk A.O."/>
            <person name="Berendsen E.M."/>
            <person name="Wells-Bennik M."/>
            <person name="Kuipers O.P."/>
        </authorList>
    </citation>
    <scope>NUCLEOTIDE SEQUENCE [LARGE SCALE GENOMIC DNA]</scope>
    <source>
        <strain evidence="2 3">B4127</strain>
    </source>
</reference>
<dbReference type="InterPro" id="IPR015058">
    <property type="entry name" value="DUF1878"/>
</dbReference>
<evidence type="ECO:0000313" key="2">
    <source>
        <dbReference type="EMBL" id="KIL17937.1"/>
    </source>
</evidence>
<dbReference type="Gene3D" id="1.10.3750.10">
    <property type="entry name" value="YhaI-like"/>
    <property type="match status" value="1"/>
</dbReference>
<evidence type="ECO:0008006" key="4">
    <source>
        <dbReference type="Google" id="ProtNLM"/>
    </source>
</evidence>
<feature type="coiled-coil region" evidence="1">
    <location>
        <begin position="35"/>
        <end position="62"/>
    </location>
</feature>
<organism evidence="2 3">
    <name type="scientific">Bacillus pumilus</name>
    <name type="common">Bacillus mesentericus</name>
    <dbReference type="NCBI Taxonomy" id="1408"/>
    <lineage>
        <taxon>Bacteria</taxon>
        <taxon>Bacillati</taxon>
        <taxon>Bacillota</taxon>
        <taxon>Bacilli</taxon>
        <taxon>Bacillales</taxon>
        <taxon>Bacillaceae</taxon>
        <taxon>Bacillus</taxon>
    </lineage>
</organism>
<accession>A0AB34QVJ4</accession>
<proteinExistence type="predicted"/>
<dbReference type="InterPro" id="IPR035945">
    <property type="entry name" value="YhaI-like_sf"/>
</dbReference>
<sequence>MSIEERMSQLEYYMELLLTATDMSRYPYYALLIRQRVSKEEAQEIERICAELSEEMDKQKAQGYVMFDDMLALFAGQLIEKLDVHETIFALHDQGLFQPLMNEFIKIIKQFDLLY</sequence>
<name>A0AB34QVJ4_BACPU</name>
<evidence type="ECO:0000313" key="3">
    <source>
        <dbReference type="Proteomes" id="UP000031978"/>
    </source>
</evidence>
<protein>
    <recommendedName>
        <fullName evidence="4">DUF1878 domain-containing protein</fullName>
    </recommendedName>
</protein>
<dbReference type="EMBL" id="JXCL01000025">
    <property type="protein sequence ID" value="KIL17937.1"/>
    <property type="molecule type" value="Genomic_DNA"/>
</dbReference>
<keyword evidence="1" id="KW-0175">Coiled coil</keyword>
<dbReference type="AlphaFoldDB" id="A0AB34QVJ4"/>
<dbReference type="Proteomes" id="UP000031978">
    <property type="component" value="Unassembled WGS sequence"/>
</dbReference>
<evidence type="ECO:0000256" key="1">
    <source>
        <dbReference type="SAM" id="Coils"/>
    </source>
</evidence>
<dbReference type="Pfam" id="PF08963">
    <property type="entry name" value="DUF1878"/>
    <property type="match status" value="1"/>
</dbReference>
<gene>
    <name evidence="2" type="ORF">B4127_1018</name>
</gene>
<dbReference type="RefSeq" id="WP_044140684.1">
    <property type="nucleotide sequence ID" value="NZ_CAXWAH010000031.1"/>
</dbReference>